<dbReference type="Gene3D" id="1.25.40.20">
    <property type="entry name" value="Ankyrin repeat-containing domain"/>
    <property type="match status" value="2"/>
</dbReference>
<dbReference type="PANTHER" id="PTHR24148">
    <property type="entry name" value="ANKYRIN REPEAT DOMAIN-CONTAINING PROTEIN 39 HOMOLOG-RELATED"/>
    <property type="match status" value="1"/>
</dbReference>
<organism evidence="3 4">
    <name type="scientific">Echria macrotheca</name>
    <dbReference type="NCBI Taxonomy" id="438768"/>
    <lineage>
        <taxon>Eukaryota</taxon>
        <taxon>Fungi</taxon>
        <taxon>Dikarya</taxon>
        <taxon>Ascomycota</taxon>
        <taxon>Pezizomycotina</taxon>
        <taxon>Sordariomycetes</taxon>
        <taxon>Sordariomycetidae</taxon>
        <taxon>Sordariales</taxon>
        <taxon>Schizotheciaceae</taxon>
        <taxon>Echria</taxon>
    </lineage>
</organism>
<evidence type="ECO:0000313" key="4">
    <source>
        <dbReference type="Proteomes" id="UP001239445"/>
    </source>
</evidence>
<dbReference type="EMBL" id="MU839828">
    <property type="protein sequence ID" value="KAK1758962.1"/>
    <property type="molecule type" value="Genomic_DNA"/>
</dbReference>
<dbReference type="PANTHER" id="PTHR24148:SF73">
    <property type="entry name" value="HET DOMAIN PROTEIN (AFU_ORTHOLOGUE AFUA_8G01020)"/>
    <property type="match status" value="1"/>
</dbReference>
<evidence type="ECO:0000313" key="3">
    <source>
        <dbReference type="EMBL" id="KAK1758962.1"/>
    </source>
</evidence>
<sequence length="918" mass="102416">MSITANGKRLPVTPNLYMALRYLRRSDQARVLWVDAVCINQDDVTERGHQVQQMGGIYRHAERVLVWLGTATYEINILMDTLIELQRKSTEYATSAWKTTDYRWQELWDSVLVTMGSKGLAHIETQQKAGLEALFQSPWFRRVWILQEVANARAVLICCGKKSVPARFLVLAPVLLGVITNHHCQAVLDIMPGPSRMDSWWARNRELYHLLIRFHQSEASDQRDKIYALLGISSDSGNVSVDDSKGIRPDYSKSVPDLIRDVIRFLFQTPAGADPYGILVVRGDAPETVPDLLRQLYEGTLSEAIFCGVAKSATKETLSQLLRWGDVRPCEPTIRALAGNKTCGSGMLEDLITSYIPIDTNYAEADIIRRLFARFAESGSATNAASELYDAIADGDAYRISQLLQMGIDINVSDKLLGTPLEYAIEHAHDICAVCYRTESVPFEPRTAAESIRLAKSARKNYMQLLRQLLDHQADITTHGWRPLEMALRNGDKDVAQLLLSSIKHNARTSPPESRRKQLIFQLAFSRNFESVVQSLLEMWHLDDRKLLDLQLREAVSLGQADITRILLNQREGGRLSQDNWLDAIEHAIRTGDDAAAELLLNAKPGAATESEDTRPLLPLAVKCGSMHLTLLLLQRGASPNRRNSYGLKPIHVAASRGRADLVTLLIDHGSDPEDKVPSTLRTPLSYAAESGSLPLIRLLLDNPSVKADGRDIFERSYLHYAATAPDHDESAVTALLDHIDADVADWYYSTPLSVAVRWNRLRSVRKLLATGKVDVNAKDCFGRTPLYWAMSLAGGRETVRSRLSLPLSILSPAVPGLDTPTDLIRMLFDYAKEQGATIDEGAELPLAKMSTVAAKGDPYCMCSICMLPIWKRETYYVCDEWQCSSRLILWMCSNCYLVGGRCIDGDDHNIIAKTADG</sequence>
<dbReference type="PROSITE" id="PS50297">
    <property type="entry name" value="ANK_REP_REGION"/>
    <property type="match status" value="1"/>
</dbReference>
<dbReference type="InterPro" id="IPR036770">
    <property type="entry name" value="Ankyrin_rpt-contain_sf"/>
</dbReference>
<dbReference type="Pfam" id="PF06985">
    <property type="entry name" value="HET"/>
    <property type="match status" value="1"/>
</dbReference>
<feature type="domain" description="Heterokaryon incompatibility" evidence="2">
    <location>
        <begin position="3"/>
        <end position="148"/>
    </location>
</feature>
<evidence type="ECO:0000259" key="2">
    <source>
        <dbReference type="Pfam" id="PF06985"/>
    </source>
</evidence>
<dbReference type="SUPFAM" id="SSF48403">
    <property type="entry name" value="Ankyrin repeat"/>
    <property type="match status" value="2"/>
</dbReference>
<gene>
    <name evidence="3" type="ORF">QBC47DRAFT_370816</name>
</gene>
<comment type="caution">
    <text evidence="3">The sequence shown here is derived from an EMBL/GenBank/DDBJ whole genome shotgun (WGS) entry which is preliminary data.</text>
</comment>
<keyword evidence="1" id="KW-0040">ANK repeat</keyword>
<name>A0AAJ0BLA9_9PEZI</name>
<dbReference type="SMART" id="SM00248">
    <property type="entry name" value="ANK"/>
    <property type="match status" value="10"/>
</dbReference>
<proteinExistence type="predicted"/>
<dbReference type="InterPro" id="IPR052895">
    <property type="entry name" value="HetReg/Transcr_Mod"/>
</dbReference>
<protein>
    <submittedName>
        <fullName evidence="3">Ankyrin repeat-containing domain protein</fullName>
    </submittedName>
</protein>
<dbReference type="PROSITE" id="PS50088">
    <property type="entry name" value="ANK_REPEAT"/>
    <property type="match status" value="2"/>
</dbReference>
<reference evidence="3" key="1">
    <citation type="submission" date="2023-06" db="EMBL/GenBank/DDBJ databases">
        <title>Genome-scale phylogeny and comparative genomics of the fungal order Sordariales.</title>
        <authorList>
            <consortium name="Lawrence Berkeley National Laboratory"/>
            <person name="Hensen N."/>
            <person name="Bonometti L."/>
            <person name="Westerberg I."/>
            <person name="Brannstrom I.O."/>
            <person name="Guillou S."/>
            <person name="Cros-Aarteil S."/>
            <person name="Calhoun S."/>
            <person name="Haridas S."/>
            <person name="Kuo A."/>
            <person name="Mondo S."/>
            <person name="Pangilinan J."/>
            <person name="Riley R."/>
            <person name="Labutti K."/>
            <person name="Andreopoulos B."/>
            <person name="Lipzen A."/>
            <person name="Chen C."/>
            <person name="Yanf M."/>
            <person name="Daum C."/>
            <person name="Ng V."/>
            <person name="Clum A."/>
            <person name="Steindorff A."/>
            <person name="Ohm R."/>
            <person name="Martin F."/>
            <person name="Silar P."/>
            <person name="Natvig D."/>
            <person name="Lalanne C."/>
            <person name="Gautier V."/>
            <person name="Ament-Velasquez S.L."/>
            <person name="Kruys A."/>
            <person name="Hutchinson M.I."/>
            <person name="Powell A.J."/>
            <person name="Barry K."/>
            <person name="Miller A.N."/>
            <person name="Grigoriev I.V."/>
            <person name="Debuchy R."/>
            <person name="Gladieux P."/>
            <person name="Thoren M.H."/>
            <person name="Johannesson H."/>
        </authorList>
    </citation>
    <scope>NUCLEOTIDE SEQUENCE</scope>
    <source>
        <strain evidence="3">PSN4</strain>
    </source>
</reference>
<feature type="repeat" description="ANK" evidence="1">
    <location>
        <begin position="646"/>
        <end position="672"/>
    </location>
</feature>
<dbReference type="InterPro" id="IPR002110">
    <property type="entry name" value="Ankyrin_rpt"/>
</dbReference>
<feature type="repeat" description="ANK" evidence="1">
    <location>
        <begin position="383"/>
        <end position="415"/>
    </location>
</feature>
<dbReference type="InterPro" id="IPR010730">
    <property type="entry name" value="HET"/>
</dbReference>
<dbReference type="Pfam" id="PF12796">
    <property type="entry name" value="Ank_2"/>
    <property type="match status" value="2"/>
</dbReference>
<evidence type="ECO:0000256" key="1">
    <source>
        <dbReference type="PROSITE-ProRule" id="PRU00023"/>
    </source>
</evidence>
<keyword evidence="4" id="KW-1185">Reference proteome</keyword>
<dbReference type="AlphaFoldDB" id="A0AAJ0BLA9"/>
<accession>A0AAJ0BLA9</accession>
<dbReference type="Proteomes" id="UP001239445">
    <property type="component" value="Unassembled WGS sequence"/>
</dbReference>